<gene>
    <name evidence="2" type="ORF">Daus18300_006158</name>
</gene>
<comment type="caution">
    <text evidence="2">The sequence shown here is derived from an EMBL/GenBank/DDBJ whole genome shotgun (WGS) entry which is preliminary data.</text>
</comment>
<dbReference type="EMBL" id="JAWRVE010000048">
    <property type="protein sequence ID" value="KAL1867883.1"/>
    <property type="molecule type" value="Genomic_DNA"/>
</dbReference>
<evidence type="ECO:0008006" key="4">
    <source>
        <dbReference type="Google" id="ProtNLM"/>
    </source>
</evidence>
<protein>
    <recommendedName>
        <fullName evidence="4">Small secreted protein</fullName>
    </recommendedName>
</protein>
<organism evidence="2 3">
    <name type="scientific">Diaporthe australafricana</name>
    <dbReference type="NCBI Taxonomy" id="127596"/>
    <lineage>
        <taxon>Eukaryota</taxon>
        <taxon>Fungi</taxon>
        <taxon>Dikarya</taxon>
        <taxon>Ascomycota</taxon>
        <taxon>Pezizomycotina</taxon>
        <taxon>Sordariomycetes</taxon>
        <taxon>Sordariomycetidae</taxon>
        <taxon>Diaporthales</taxon>
        <taxon>Diaporthaceae</taxon>
        <taxon>Diaporthe</taxon>
    </lineage>
</organism>
<proteinExistence type="predicted"/>
<feature type="chain" id="PRO_5045595437" description="Small secreted protein" evidence="1">
    <location>
        <begin position="18"/>
        <end position="167"/>
    </location>
</feature>
<keyword evidence="1" id="KW-0732">Signal</keyword>
<name>A0ABR3WWK6_9PEZI</name>
<evidence type="ECO:0000256" key="1">
    <source>
        <dbReference type="SAM" id="SignalP"/>
    </source>
</evidence>
<sequence>MKSFTIIATILAVAASASPIGKRAVFADTTFNDISISGGTAGNAEAEAQQALSGLPADLTAVDQADLDFLNSVNQVANDAEKEGFNTAIEAATGAEADSLQIGKIKNKVLKLTATVMKLQAQQAQGEDVADKLAEEQTKLDNNIKQDVAEAGNASTNVQFDGAITAA</sequence>
<accession>A0ABR3WWK6</accession>
<feature type="signal peptide" evidence="1">
    <location>
        <begin position="1"/>
        <end position="17"/>
    </location>
</feature>
<reference evidence="2 3" key="1">
    <citation type="journal article" date="2024" name="IMA Fungus">
        <title>IMA Genome - F19 : A genome assembly and annotation guide to empower mycologists, including annotated draft genome sequences of Ceratocystis pirilliformis, Diaporthe australafricana, Fusarium ophioides, Paecilomyces lecythidis, and Sporothrix stenoceras.</title>
        <authorList>
            <person name="Aylward J."/>
            <person name="Wilson A.M."/>
            <person name="Visagie C.M."/>
            <person name="Spraker J."/>
            <person name="Barnes I."/>
            <person name="Buitendag C."/>
            <person name="Ceriani C."/>
            <person name="Del Mar Angel L."/>
            <person name="du Plessis D."/>
            <person name="Fuchs T."/>
            <person name="Gasser K."/>
            <person name="Kramer D."/>
            <person name="Li W."/>
            <person name="Munsamy K."/>
            <person name="Piso A."/>
            <person name="Price J.L."/>
            <person name="Sonnekus B."/>
            <person name="Thomas C."/>
            <person name="van der Nest A."/>
            <person name="van Dijk A."/>
            <person name="van Heerden A."/>
            <person name="van Vuuren N."/>
            <person name="Yilmaz N."/>
            <person name="Duong T.A."/>
            <person name="van der Merwe N.A."/>
            <person name="Wingfield M.J."/>
            <person name="Wingfield B.D."/>
        </authorList>
    </citation>
    <scope>NUCLEOTIDE SEQUENCE [LARGE SCALE GENOMIC DNA]</scope>
    <source>
        <strain evidence="2 3">CMW 18300</strain>
    </source>
</reference>
<evidence type="ECO:0000313" key="3">
    <source>
        <dbReference type="Proteomes" id="UP001583177"/>
    </source>
</evidence>
<dbReference type="PANTHER" id="PTHR38849">
    <property type="entry name" value="SMALL SECRETED PROTEIN"/>
    <property type="match status" value="1"/>
</dbReference>
<dbReference type="Proteomes" id="UP001583177">
    <property type="component" value="Unassembled WGS sequence"/>
</dbReference>
<keyword evidence="3" id="KW-1185">Reference proteome</keyword>
<evidence type="ECO:0000313" key="2">
    <source>
        <dbReference type="EMBL" id="KAL1867883.1"/>
    </source>
</evidence>
<dbReference type="PANTHER" id="PTHR38849:SF1">
    <property type="entry name" value="SMALL SECRETED PROTEIN"/>
    <property type="match status" value="1"/>
</dbReference>